<dbReference type="FunFam" id="3.90.226.10:FF:000019">
    <property type="entry name" value="Enoyl-CoA hydratase, mitochondrial"/>
    <property type="match status" value="1"/>
</dbReference>
<dbReference type="EC" id="4.2.1.17" evidence="2"/>
<dbReference type="PROSITE" id="PS00166">
    <property type="entry name" value="ENOYL_COA_HYDRATASE"/>
    <property type="match status" value="1"/>
</dbReference>
<proteinExistence type="inferred from homology"/>
<evidence type="ECO:0000256" key="5">
    <source>
        <dbReference type="ARBA" id="ARBA00023239"/>
    </source>
</evidence>
<keyword evidence="3" id="KW-0276">Fatty acid metabolism</keyword>
<evidence type="ECO:0000256" key="3">
    <source>
        <dbReference type="ARBA" id="ARBA00022832"/>
    </source>
</evidence>
<keyword evidence="9" id="KW-1185">Reference proteome</keyword>
<evidence type="ECO:0000313" key="9">
    <source>
        <dbReference type="Proteomes" id="UP000242474"/>
    </source>
</evidence>
<dbReference type="InterPro" id="IPR014748">
    <property type="entry name" value="Enoyl-CoA_hydra_C"/>
</dbReference>
<dbReference type="PANTHER" id="PTHR11941">
    <property type="entry name" value="ENOYL-COA HYDRATASE-RELATED"/>
    <property type="match status" value="1"/>
</dbReference>
<dbReference type="CDD" id="cd06558">
    <property type="entry name" value="crotonase-like"/>
    <property type="match status" value="1"/>
</dbReference>
<dbReference type="GO" id="GO:0005739">
    <property type="term" value="C:mitochondrion"/>
    <property type="evidence" value="ECO:0007669"/>
    <property type="project" value="TreeGrafter"/>
</dbReference>
<dbReference type="Gene3D" id="3.90.226.10">
    <property type="entry name" value="2-enoyl-CoA Hydratase, Chain A, domain 1"/>
    <property type="match status" value="1"/>
</dbReference>
<dbReference type="InterPro" id="IPR029045">
    <property type="entry name" value="ClpP/crotonase-like_dom_sf"/>
</dbReference>
<name>A0A2G5B7K2_COERN</name>
<keyword evidence="4" id="KW-0443">Lipid metabolism</keyword>
<evidence type="ECO:0000256" key="7">
    <source>
        <dbReference type="RuleBase" id="RU003707"/>
    </source>
</evidence>
<dbReference type="EMBL" id="KZ303511">
    <property type="protein sequence ID" value="PIA14962.1"/>
    <property type="molecule type" value="Genomic_DNA"/>
</dbReference>
<evidence type="ECO:0000256" key="6">
    <source>
        <dbReference type="ARBA" id="ARBA00073937"/>
    </source>
</evidence>
<dbReference type="Pfam" id="PF00378">
    <property type="entry name" value="ECH_1"/>
    <property type="match status" value="1"/>
</dbReference>
<protein>
    <recommendedName>
        <fullName evidence="6">Probable enoyl-CoA hydratase, mitochondrial</fullName>
        <ecNumber evidence="2">4.2.1.17</ecNumber>
    </recommendedName>
</protein>
<sequence length="297" mass="32115">MFRTLAFKPFSCQALPALSATRSVLRAPTAFRYVSGGSPSYSMIKTETQGRVAVITLNRPKALNALCGELFHEINDALSRFDGDDNIGAVVLTGSERAFAAGADIKEMKDTEFIDNYKNNFLGHWVEQIGRMRKPIIAAVNGYALGGGCELAMMCDIIYAGEKAVFGQPEINLGTIPGAGGTQRLTRAVGKSKAMEMILTGTVNLTASEAQTYGLVSAVFPPEKLIEETIKTAAKIASKGAVSVQMAKEAVNQAYELNLSSGLHFERRLFQATFGTKDQKEGMAAFSEKRKPNFVHK</sequence>
<evidence type="ECO:0000256" key="4">
    <source>
        <dbReference type="ARBA" id="ARBA00023098"/>
    </source>
</evidence>
<dbReference type="STRING" id="763665.A0A2G5B7K2"/>
<dbReference type="AlphaFoldDB" id="A0A2G5B7K2"/>
<dbReference type="InterPro" id="IPR018376">
    <property type="entry name" value="Enoyl-CoA_hyd/isom_CS"/>
</dbReference>
<evidence type="ECO:0000256" key="1">
    <source>
        <dbReference type="ARBA" id="ARBA00005254"/>
    </source>
</evidence>
<dbReference type="OrthoDB" id="2018133at2759"/>
<dbReference type="GO" id="GO:0006635">
    <property type="term" value="P:fatty acid beta-oxidation"/>
    <property type="evidence" value="ECO:0007669"/>
    <property type="project" value="TreeGrafter"/>
</dbReference>
<dbReference type="GO" id="GO:0004300">
    <property type="term" value="F:enoyl-CoA hydratase activity"/>
    <property type="evidence" value="ECO:0007669"/>
    <property type="project" value="UniProtKB-EC"/>
</dbReference>
<organism evidence="8 9">
    <name type="scientific">Coemansia reversa (strain ATCC 12441 / NRRL 1564)</name>
    <dbReference type="NCBI Taxonomy" id="763665"/>
    <lineage>
        <taxon>Eukaryota</taxon>
        <taxon>Fungi</taxon>
        <taxon>Fungi incertae sedis</taxon>
        <taxon>Zoopagomycota</taxon>
        <taxon>Kickxellomycotina</taxon>
        <taxon>Kickxellomycetes</taxon>
        <taxon>Kickxellales</taxon>
        <taxon>Kickxellaceae</taxon>
        <taxon>Coemansia</taxon>
    </lineage>
</organism>
<dbReference type="SUPFAM" id="SSF52096">
    <property type="entry name" value="ClpP/crotonase"/>
    <property type="match status" value="1"/>
</dbReference>
<reference evidence="8 9" key="1">
    <citation type="journal article" date="2015" name="Genome Biol. Evol.">
        <title>Phylogenomic analyses indicate that early fungi evolved digesting cell walls of algal ancestors of land plants.</title>
        <authorList>
            <person name="Chang Y."/>
            <person name="Wang S."/>
            <person name="Sekimoto S."/>
            <person name="Aerts A.L."/>
            <person name="Choi C."/>
            <person name="Clum A."/>
            <person name="LaButti K.M."/>
            <person name="Lindquist E.A."/>
            <person name="Yee Ngan C."/>
            <person name="Ohm R.A."/>
            <person name="Salamov A.A."/>
            <person name="Grigoriev I.V."/>
            <person name="Spatafora J.W."/>
            <person name="Berbee M.L."/>
        </authorList>
    </citation>
    <scope>NUCLEOTIDE SEQUENCE [LARGE SCALE GENOMIC DNA]</scope>
    <source>
        <strain evidence="8 9">NRRL 1564</strain>
    </source>
</reference>
<dbReference type="InterPro" id="IPR001753">
    <property type="entry name" value="Enoyl-CoA_hydra/iso"/>
</dbReference>
<evidence type="ECO:0000256" key="2">
    <source>
        <dbReference type="ARBA" id="ARBA00012076"/>
    </source>
</evidence>
<evidence type="ECO:0000313" key="8">
    <source>
        <dbReference type="EMBL" id="PIA14962.1"/>
    </source>
</evidence>
<dbReference type="Gene3D" id="1.10.12.10">
    <property type="entry name" value="Lyase 2-enoyl-coa Hydratase, Chain A, domain 2"/>
    <property type="match status" value="1"/>
</dbReference>
<dbReference type="FunFam" id="1.10.12.10:FF:000001">
    <property type="entry name" value="Probable enoyl-CoA hydratase, mitochondrial"/>
    <property type="match status" value="1"/>
</dbReference>
<comment type="similarity">
    <text evidence="1 7">Belongs to the enoyl-CoA hydratase/isomerase family.</text>
</comment>
<accession>A0A2G5B7K2</accession>
<keyword evidence="5" id="KW-0456">Lyase</keyword>
<dbReference type="PANTHER" id="PTHR11941:SF54">
    <property type="entry name" value="ENOYL-COA HYDRATASE, MITOCHONDRIAL"/>
    <property type="match status" value="1"/>
</dbReference>
<dbReference type="Proteomes" id="UP000242474">
    <property type="component" value="Unassembled WGS sequence"/>
</dbReference>
<gene>
    <name evidence="8" type="ORF">COEREDRAFT_82381</name>
</gene>